<evidence type="ECO:0000259" key="5">
    <source>
        <dbReference type="Pfam" id="PF18317"/>
    </source>
</evidence>
<feature type="binding site" evidence="3">
    <location>
        <position position="257"/>
    </location>
    <ligand>
        <name>shikimate</name>
        <dbReference type="ChEBI" id="CHEBI:36208"/>
    </ligand>
</feature>
<dbReference type="Gene3D" id="3.40.50.10860">
    <property type="entry name" value="Leucine Dehydrogenase, chain A, domain 1"/>
    <property type="match status" value="1"/>
</dbReference>
<dbReference type="SUPFAM" id="SSF53223">
    <property type="entry name" value="Aminoacid dehydrogenase-like, N-terminal domain"/>
    <property type="match status" value="1"/>
</dbReference>
<keyword evidence="3" id="KW-0521">NADP</keyword>
<dbReference type="Pfam" id="PF08501">
    <property type="entry name" value="Shikimate_dh_N"/>
    <property type="match status" value="1"/>
</dbReference>
<dbReference type="InterPro" id="IPR046346">
    <property type="entry name" value="Aminoacid_DH-like_N_sf"/>
</dbReference>
<dbReference type="NCBIfam" id="NF001319">
    <property type="entry name" value="PRK00258.3-3"/>
    <property type="match status" value="1"/>
</dbReference>
<dbReference type="InterPro" id="IPR041121">
    <property type="entry name" value="SDH_C"/>
</dbReference>
<evidence type="ECO:0000256" key="2">
    <source>
        <dbReference type="ARBA" id="ARBA00023141"/>
    </source>
</evidence>
<feature type="domain" description="SDH C-terminal" evidence="5">
    <location>
        <begin position="252"/>
        <end position="277"/>
    </location>
</feature>
<dbReference type="AlphaFoldDB" id="A0A239CUW3"/>
<keyword evidence="3" id="KW-0028">Amino-acid biosynthesis</keyword>
<dbReference type="GO" id="GO:0019632">
    <property type="term" value="P:shikimate metabolic process"/>
    <property type="evidence" value="ECO:0007669"/>
    <property type="project" value="TreeGrafter"/>
</dbReference>
<dbReference type="GO" id="GO:0005829">
    <property type="term" value="C:cytosol"/>
    <property type="evidence" value="ECO:0007669"/>
    <property type="project" value="TreeGrafter"/>
</dbReference>
<organism evidence="6 7">
    <name type="scientific">Actinoplanes regularis</name>
    <dbReference type="NCBI Taxonomy" id="52697"/>
    <lineage>
        <taxon>Bacteria</taxon>
        <taxon>Bacillati</taxon>
        <taxon>Actinomycetota</taxon>
        <taxon>Actinomycetes</taxon>
        <taxon>Micromonosporales</taxon>
        <taxon>Micromonosporaceae</taxon>
        <taxon>Actinoplanes</taxon>
    </lineage>
</organism>
<comment type="subunit">
    <text evidence="3">Homodimer.</text>
</comment>
<keyword evidence="3" id="KW-0560">Oxidoreductase</keyword>
<dbReference type="PANTHER" id="PTHR21089">
    <property type="entry name" value="SHIKIMATE DEHYDROGENASE"/>
    <property type="match status" value="1"/>
</dbReference>
<accession>A0A239CUW3</accession>
<dbReference type="CDD" id="cd01065">
    <property type="entry name" value="NAD_bind_Shikimate_DH"/>
    <property type="match status" value="1"/>
</dbReference>
<keyword evidence="2 3" id="KW-0057">Aromatic amino acid biosynthesis</keyword>
<evidence type="ECO:0000313" key="7">
    <source>
        <dbReference type="Proteomes" id="UP000198415"/>
    </source>
</evidence>
<dbReference type="NCBIfam" id="NF009201">
    <property type="entry name" value="PRK12549.1"/>
    <property type="match status" value="1"/>
</dbReference>
<feature type="binding site" evidence="3">
    <location>
        <position position="70"/>
    </location>
    <ligand>
        <name>shikimate</name>
        <dbReference type="ChEBI" id="CHEBI:36208"/>
    </ligand>
</feature>
<dbReference type="GO" id="GO:0004764">
    <property type="term" value="F:shikimate 3-dehydrogenase (NADP+) activity"/>
    <property type="evidence" value="ECO:0007669"/>
    <property type="project" value="UniProtKB-UniRule"/>
</dbReference>
<evidence type="ECO:0000256" key="3">
    <source>
        <dbReference type="HAMAP-Rule" id="MF_00222"/>
    </source>
</evidence>
<reference evidence="6 7" key="1">
    <citation type="submission" date="2017-06" db="EMBL/GenBank/DDBJ databases">
        <authorList>
            <person name="Kim H.J."/>
            <person name="Triplett B.A."/>
        </authorList>
    </citation>
    <scope>NUCLEOTIDE SEQUENCE [LARGE SCALE GENOMIC DNA]</scope>
    <source>
        <strain evidence="6 7">DSM 43151</strain>
    </source>
</reference>
<feature type="binding site" evidence="3">
    <location>
        <position position="110"/>
    </location>
    <ligand>
        <name>shikimate</name>
        <dbReference type="ChEBI" id="CHEBI:36208"/>
    </ligand>
</feature>
<dbReference type="EC" id="1.1.1.25" evidence="3"/>
<dbReference type="SUPFAM" id="SSF51735">
    <property type="entry name" value="NAD(P)-binding Rossmann-fold domains"/>
    <property type="match status" value="1"/>
</dbReference>
<sequence length="291" mass="30585">MVTRSDQRFLVGLIGAGIGTSMSPPLHELEADRHGLRYYYQLIDLRERDRTVGELLAAARELGFRGLNITHPVKQEVLGYLDELSPEAAELGAVNTVVFEPGRAVGHNTDRYGFAAGLARALPDVCFDHVVQLGAGGAGAAVASALAAAGVRRLTLVDVDAGRARRLAGAMAVHPSMTVEIISPVAAPARLAGADGLVNATPIGMEGHPGVPIAPEHLHAELWVADVIYRPLETELIRAARERGLRVADGGGMVVSQAAASFRLFTGIAPDERLMIEDFSRLAGPGGGADV</sequence>
<feature type="binding site" evidence="3">
    <location>
        <position position="229"/>
    </location>
    <ligand>
        <name>shikimate</name>
        <dbReference type="ChEBI" id="CHEBI:36208"/>
    </ligand>
</feature>
<comment type="function">
    <text evidence="3">Involved in the biosynthesis of the chorismate, which leads to the biosynthesis of aromatic amino acids. Catalyzes the reversible NADPH linked reduction of 3-dehydroshikimate (DHSA) to yield shikimate (SA).</text>
</comment>
<proteinExistence type="inferred from homology"/>
<feature type="binding site" evidence="3">
    <location>
        <begin position="21"/>
        <end position="23"/>
    </location>
    <ligand>
        <name>shikimate</name>
        <dbReference type="ChEBI" id="CHEBI:36208"/>
    </ligand>
</feature>
<feature type="domain" description="Shikimate dehydrogenase substrate binding N-terminal" evidence="4">
    <location>
        <begin position="13"/>
        <end position="97"/>
    </location>
</feature>
<dbReference type="Proteomes" id="UP000198415">
    <property type="component" value="Unassembled WGS sequence"/>
</dbReference>
<feature type="binding site" evidence="3">
    <location>
        <begin position="134"/>
        <end position="138"/>
    </location>
    <ligand>
        <name>NADP(+)</name>
        <dbReference type="ChEBI" id="CHEBI:58349"/>
    </ligand>
</feature>
<feature type="binding site" evidence="3">
    <location>
        <position position="250"/>
    </location>
    <ligand>
        <name>NADP(+)</name>
        <dbReference type="ChEBI" id="CHEBI:58349"/>
    </ligand>
</feature>
<comment type="similarity">
    <text evidence="3">Belongs to the shikimate dehydrogenase family.</text>
</comment>
<dbReference type="InterPro" id="IPR036291">
    <property type="entry name" value="NAD(P)-bd_dom_sf"/>
</dbReference>
<keyword evidence="7" id="KW-1185">Reference proteome</keyword>
<dbReference type="EMBL" id="FZNR01000012">
    <property type="protein sequence ID" value="SNS23133.1"/>
    <property type="molecule type" value="Genomic_DNA"/>
</dbReference>
<comment type="caution">
    <text evidence="3">Lacks conserved residue(s) required for the propagation of feature annotation.</text>
</comment>
<evidence type="ECO:0000259" key="4">
    <source>
        <dbReference type="Pfam" id="PF08501"/>
    </source>
</evidence>
<dbReference type="InterPro" id="IPR022893">
    <property type="entry name" value="Shikimate_DH_fam"/>
</dbReference>
<dbReference type="HAMAP" id="MF_00222">
    <property type="entry name" value="Shikimate_DH_AroE"/>
    <property type="match status" value="1"/>
</dbReference>
<feature type="active site" description="Proton acceptor" evidence="3">
    <location>
        <position position="74"/>
    </location>
</feature>
<feature type="binding site" evidence="3">
    <location>
        <position position="95"/>
    </location>
    <ligand>
        <name>shikimate</name>
        <dbReference type="ChEBI" id="CHEBI:36208"/>
    </ligand>
</feature>
<protein>
    <recommendedName>
        <fullName evidence="3">Shikimate dehydrogenase (NADP(+))</fullName>
        <shortName evidence="3">SDH</shortName>
        <ecNumber evidence="3">1.1.1.25</ecNumber>
    </recommendedName>
</protein>
<dbReference type="InterPro" id="IPR013708">
    <property type="entry name" value="Shikimate_DH-bd_N"/>
</dbReference>
<dbReference type="Pfam" id="PF18317">
    <property type="entry name" value="SDH_C"/>
    <property type="match status" value="1"/>
</dbReference>
<feature type="binding site" evidence="3">
    <location>
        <position position="227"/>
    </location>
    <ligand>
        <name>NADP(+)</name>
        <dbReference type="ChEBI" id="CHEBI:58349"/>
    </ligand>
</feature>
<gene>
    <name evidence="3" type="primary">aroE</name>
    <name evidence="6" type="ORF">SAMN06264365_11268</name>
</gene>
<name>A0A239CUW3_9ACTN</name>
<evidence type="ECO:0000256" key="1">
    <source>
        <dbReference type="ARBA" id="ARBA00004871"/>
    </source>
</evidence>
<dbReference type="UniPathway" id="UPA00053">
    <property type="reaction ID" value="UER00087"/>
</dbReference>
<comment type="catalytic activity">
    <reaction evidence="3">
        <text>shikimate + NADP(+) = 3-dehydroshikimate + NADPH + H(+)</text>
        <dbReference type="Rhea" id="RHEA:17737"/>
        <dbReference type="ChEBI" id="CHEBI:15378"/>
        <dbReference type="ChEBI" id="CHEBI:16630"/>
        <dbReference type="ChEBI" id="CHEBI:36208"/>
        <dbReference type="ChEBI" id="CHEBI:57783"/>
        <dbReference type="ChEBI" id="CHEBI:58349"/>
        <dbReference type="EC" id="1.1.1.25"/>
    </reaction>
</comment>
<dbReference type="PANTHER" id="PTHR21089:SF1">
    <property type="entry name" value="BIFUNCTIONAL 3-DEHYDROQUINATE DEHYDRATASE_SHIKIMATE DEHYDROGENASE, CHLOROPLASTIC"/>
    <property type="match status" value="1"/>
</dbReference>
<comment type="pathway">
    <text evidence="1 3">Metabolic intermediate biosynthesis; chorismate biosynthesis; chorismate from D-erythrose 4-phosphate and phosphoenolpyruvate: step 4/7.</text>
</comment>
<dbReference type="GO" id="GO:0050661">
    <property type="term" value="F:NADP binding"/>
    <property type="evidence" value="ECO:0007669"/>
    <property type="project" value="TreeGrafter"/>
</dbReference>
<dbReference type="GO" id="GO:0008652">
    <property type="term" value="P:amino acid biosynthetic process"/>
    <property type="evidence" value="ECO:0007669"/>
    <property type="project" value="UniProtKB-KW"/>
</dbReference>
<dbReference type="Gene3D" id="3.40.50.720">
    <property type="entry name" value="NAD(P)-binding Rossmann-like Domain"/>
    <property type="match status" value="1"/>
</dbReference>
<dbReference type="GO" id="GO:0009423">
    <property type="term" value="P:chorismate biosynthetic process"/>
    <property type="evidence" value="ECO:0007669"/>
    <property type="project" value="UniProtKB-UniRule"/>
</dbReference>
<dbReference type="GO" id="GO:0009073">
    <property type="term" value="P:aromatic amino acid family biosynthetic process"/>
    <property type="evidence" value="ECO:0007669"/>
    <property type="project" value="UniProtKB-KW"/>
</dbReference>
<evidence type="ECO:0000313" key="6">
    <source>
        <dbReference type="EMBL" id="SNS23133.1"/>
    </source>
</evidence>